<organism evidence="1 2">
    <name type="scientific">Pseudomonas eucalypticola</name>
    <dbReference type="NCBI Taxonomy" id="2599595"/>
    <lineage>
        <taxon>Bacteria</taxon>
        <taxon>Pseudomonadati</taxon>
        <taxon>Pseudomonadota</taxon>
        <taxon>Gammaproteobacteria</taxon>
        <taxon>Pseudomonadales</taxon>
        <taxon>Pseudomonadaceae</taxon>
        <taxon>Pseudomonas</taxon>
    </lineage>
</organism>
<evidence type="ECO:0000313" key="2">
    <source>
        <dbReference type="Proteomes" id="UP000509568"/>
    </source>
</evidence>
<proteinExistence type="predicted"/>
<name>A0A7D5DAX5_9PSED</name>
<evidence type="ECO:0000313" key="1">
    <source>
        <dbReference type="EMBL" id="QKZ07037.1"/>
    </source>
</evidence>
<dbReference type="KEGG" id="pez:HWQ56_25980"/>
<accession>A0A7D5DAX5</accession>
<dbReference type="RefSeq" id="WP_176572073.1">
    <property type="nucleotide sequence ID" value="NZ_CP056030.1"/>
</dbReference>
<sequence length="148" mass="16567">MRWLFLLLVVLNVFYAVWHQQEAPMRPKEVASQSLYKGAHQDIRLLSESESGQARGAATAKPQVDNENCLYVGGFSRLEQLAPVSQRLVSLDISARAVAVNGPDGVSHWLRISPEARRLLDETLLQRLSNDFKDLKQKIMLCGGLQVP</sequence>
<reference evidence="1 2" key="1">
    <citation type="submission" date="2020-06" db="EMBL/GenBank/DDBJ databases">
        <title>Pseudomonas eucalypticola sp. nov., an endophyte of Eucalyptus dunnii leaves with biocontrol ability of eucalyptus leaf blight.</title>
        <authorList>
            <person name="Liu Y."/>
            <person name="Song Z."/>
            <person name="Zeng H."/>
            <person name="Lu M."/>
            <person name="Wang X."/>
            <person name="Lian X."/>
            <person name="Zhang Q."/>
        </authorList>
    </citation>
    <scope>NUCLEOTIDE SEQUENCE [LARGE SCALE GENOMIC DNA]</scope>
    <source>
        <strain evidence="1 2">NP-1</strain>
    </source>
</reference>
<dbReference type="EMBL" id="CP056030">
    <property type="protein sequence ID" value="QKZ07037.1"/>
    <property type="molecule type" value="Genomic_DNA"/>
</dbReference>
<protein>
    <recommendedName>
        <fullName evidence="3">Sporulation protein</fullName>
    </recommendedName>
</protein>
<evidence type="ECO:0008006" key="3">
    <source>
        <dbReference type="Google" id="ProtNLM"/>
    </source>
</evidence>
<keyword evidence="2" id="KW-1185">Reference proteome</keyword>
<dbReference type="Proteomes" id="UP000509568">
    <property type="component" value="Chromosome"/>
</dbReference>
<dbReference type="AlphaFoldDB" id="A0A7D5DAX5"/>
<gene>
    <name evidence="1" type="ORF">HWQ56_25980</name>
</gene>